<dbReference type="InterPro" id="IPR016181">
    <property type="entry name" value="Acyl_CoA_acyltransferase"/>
</dbReference>
<dbReference type="Gene3D" id="3.40.630.30">
    <property type="match status" value="1"/>
</dbReference>
<dbReference type="RefSeq" id="WP_147167120.1">
    <property type="nucleotide sequence ID" value="NZ_VOOR01000015.1"/>
</dbReference>
<keyword evidence="2" id="KW-0808">Transferase</keyword>
<comment type="caution">
    <text evidence="2">The sequence shown here is derived from an EMBL/GenBank/DDBJ whole genome shotgun (WGS) entry which is preliminary data.</text>
</comment>
<keyword evidence="3" id="KW-1185">Reference proteome</keyword>
<evidence type="ECO:0000313" key="2">
    <source>
        <dbReference type="EMBL" id="TXB63481.1"/>
    </source>
</evidence>
<protein>
    <submittedName>
        <fullName evidence="2">GNAT family N-acetyltransferase</fullName>
    </submittedName>
</protein>
<dbReference type="OrthoDB" id="9796171at2"/>
<dbReference type="PROSITE" id="PS51186">
    <property type="entry name" value="GNAT"/>
    <property type="match status" value="1"/>
</dbReference>
<sequence length="152" mass="16810">MSLPFHFYALPFHKLSLQELYSLMQLRQEVFVVEQDCPYIDADGKDPEATHILGFGEGGRLMACSRLLPPGVSYPGYASIGRVASSPTVRGMGAGKALMQHSIEWCGQLFPGAPIKISAQCYLTRFYEGFGFEQEGQEYLEDGIPHIGMVKS</sequence>
<gene>
    <name evidence="2" type="ORF">FRY97_08980</name>
</gene>
<feature type="domain" description="N-acetyltransferase" evidence="1">
    <location>
        <begin position="10"/>
        <end position="152"/>
    </location>
</feature>
<dbReference type="Proteomes" id="UP000321580">
    <property type="component" value="Unassembled WGS sequence"/>
</dbReference>
<dbReference type="GO" id="GO:0016747">
    <property type="term" value="F:acyltransferase activity, transferring groups other than amino-acyl groups"/>
    <property type="evidence" value="ECO:0007669"/>
    <property type="project" value="InterPro"/>
</dbReference>
<organism evidence="2 3">
    <name type="scientific">Phaeodactylibacter luteus</name>
    <dbReference type="NCBI Taxonomy" id="1564516"/>
    <lineage>
        <taxon>Bacteria</taxon>
        <taxon>Pseudomonadati</taxon>
        <taxon>Bacteroidota</taxon>
        <taxon>Saprospiria</taxon>
        <taxon>Saprospirales</taxon>
        <taxon>Haliscomenobacteraceae</taxon>
        <taxon>Phaeodactylibacter</taxon>
    </lineage>
</organism>
<dbReference type="CDD" id="cd04301">
    <property type="entry name" value="NAT_SF"/>
    <property type="match status" value="1"/>
</dbReference>
<evidence type="ECO:0000313" key="3">
    <source>
        <dbReference type="Proteomes" id="UP000321580"/>
    </source>
</evidence>
<reference evidence="2 3" key="1">
    <citation type="submission" date="2019-08" db="EMBL/GenBank/DDBJ databases">
        <title>Genome of Phaeodactylibacter luteus.</title>
        <authorList>
            <person name="Bowman J.P."/>
        </authorList>
    </citation>
    <scope>NUCLEOTIDE SEQUENCE [LARGE SCALE GENOMIC DNA]</scope>
    <source>
        <strain evidence="2 3">KCTC 42180</strain>
    </source>
</reference>
<accession>A0A5C6RM57</accession>
<dbReference type="InterPro" id="IPR000182">
    <property type="entry name" value="GNAT_dom"/>
</dbReference>
<dbReference type="SUPFAM" id="SSF55729">
    <property type="entry name" value="Acyl-CoA N-acyltransferases (Nat)"/>
    <property type="match status" value="1"/>
</dbReference>
<name>A0A5C6RM57_9BACT</name>
<evidence type="ECO:0000259" key="1">
    <source>
        <dbReference type="PROSITE" id="PS51186"/>
    </source>
</evidence>
<dbReference type="Pfam" id="PF13673">
    <property type="entry name" value="Acetyltransf_10"/>
    <property type="match status" value="1"/>
</dbReference>
<proteinExistence type="predicted"/>
<dbReference type="AlphaFoldDB" id="A0A5C6RM57"/>
<dbReference type="EMBL" id="VOOR01000015">
    <property type="protein sequence ID" value="TXB63481.1"/>
    <property type="molecule type" value="Genomic_DNA"/>
</dbReference>